<keyword evidence="3" id="KW-1185">Reference proteome</keyword>
<feature type="compositionally biased region" description="Basic and acidic residues" evidence="1">
    <location>
        <begin position="80"/>
        <end position="103"/>
    </location>
</feature>
<dbReference type="EMBL" id="QLNT01000018">
    <property type="protein sequence ID" value="KAF3065608.1"/>
    <property type="molecule type" value="Genomic_DNA"/>
</dbReference>
<evidence type="ECO:0000256" key="1">
    <source>
        <dbReference type="SAM" id="MobiDB-lite"/>
    </source>
</evidence>
<protein>
    <submittedName>
        <fullName evidence="2">Uncharacterized protein</fullName>
    </submittedName>
</protein>
<dbReference type="Proteomes" id="UP000801864">
    <property type="component" value="Unassembled WGS sequence"/>
</dbReference>
<evidence type="ECO:0000313" key="3">
    <source>
        <dbReference type="Proteomes" id="UP000801864"/>
    </source>
</evidence>
<evidence type="ECO:0000313" key="2">
    <source>
        <dbReference type="EMBL" id="KAF3065608.1"/>
    </source>
</evidence>
<dbReference type="AlphaFoldDB" id="A0A9P5CAE0"/>
<sequence>MIACVTHLAKLASFPRKLAGKVSQQRAEKSPNASRTFHGKVRVYFRLDSSVSPQQRQDGSQLRSRSIRYNGKASTAPDWSLKKTSSELGRAQDERVEWVEDGGRGSSANGSTEETGGESECEGEDGVKLIQTPEYLGSDMADTCVPHDYLRI</sequence>
<name>A0A9P5CAE0_9HYPO</name>
<gene>
    <name evidence="2" type="ORF">CFAM422_009667</name>
</gene>
<reference evidence="2 3" key="1">
    <citation type="submission" date="2018-06" db="EMBL/GenBank/DDBJ databases">
        <title>Genome analysis of cellulolytic fungus Trichoderma lentiforme CFAM-422.</title>
        <authorList>
            <person name="Steindorff A.S."/>
            <person name="Formighieri E.F."/>
            <person name="Midorikawa G.E.O."/>
            <person name="Tamietti M.S."/>
            <person name="Ramos E.Z."/>
            <person name="Silva A.S."/>
            <person name="Bon E.P.S."/>
            <person name="Mendes T.D."/>
            <person name="Damaso M.C.T."/>
            <person name="Favaro L.C.L."/>
        </authorList>
    </citation>
    <scope>NUCLEOTIDE SEQUENCE [LARGE SCALE GENOMIC DNA]</scope>
    <source>
        <strain evidence="2 3">CFAM-422</strain>
    </source>
</reference>
<accession>A0A9P5CAE0</accession>
<feature type="compositionally biased region" description="Acidic residues" evidence="1">
    <location>
        <begin position="115"/>
        <end position="124"/>
    </location>
</feature>
<comment type="caution">
    <text evidence="2">The sequence shown here is derived from an EMBL/GenBank/DDBJ whole genome shotgun (WGS) entry which is preliminary data.</text>
</comment>
<organism evidence="2 3">
    <name type="scientific">Trichoderma lentiforme</name>
    <dbReference type="NCBI Taxonomy" id="1567552"/>
    <lineage>
        <taxon>Eukaryota</taxon>
        <taxon>Fungi</taxon>
        <taxon>Dikarya</taxon>
        <taxon>Ascomycota</taxon>
        <taxon>Pezizomycotina</taxon>
        <taxon>Sordariomycetes</taxon>
        <taxon>Hypocreomycetidae</taxon>
        <taxon>Hypocreales</taxon>
        <taxon>Hypocreaceae</taxon>
        <taxon>Trichoderma</taxon>
    </lineage>
</organism>
<feature type="compositionally biased region" description="Polar residues" evidence="1">
    <location>
        <begin position="49"/>
        <end position="64"/>
    </location>
</feature>
<proteinExistence type="predicted"/>
<feature type="region of interest" description="Disordered" evidence="1">
    <location>
        <begin position="48"/>
        <end position="125"/>
    </location>
</feature>